<feature type="transmembrane region" description="Helical" evidence="6">
    <location>
        <begin position="105"/>
        <end position="124"/>
    </location>
</feature>
<dbReference type="GO" id="GO:0046872">
    <property type="term" value="F:metal ion binding"/>
    <property type="evidence" value="ECO:0007669"/>
    <property type="project" value="UniProtKB-KW"/>
</dbReference>
<reference evidence="7 8" key="1">
    <citation type="journal article" date="2013" name="ISME J.">
        <title>By their genes ye shall know them: genomic signatures of predatory bacteria.</title>
        <authorList>
            <person name="Pasternak Z."/>
            <person name="Pietrokovski S."/>
            <person name="Rotem O."/>
            <person name="Gophna U."/>
            <person name="Lurie-Weinberger M.N."/>
            <person name="Jurkevitch E."/>
        </authorList>
    </citation>
    <scope>NUCLEOTIDE SEQUENCE [LARGE SCALE GENOMIC DNA]</scope>
    <source>
        <strain evidence="7 8">JSS</strain>
    </source>
</reference>
<dbReference type="PANTHER" id="PTHR20855">
    <property type="entry name" value="ADIPOR/PROGESTIN RECEPTOR-RELATED"/>
    <property type="match status" value="1"/>
</dbReference>
<dbReference type="AlphaFoldDB" id="M4VC81"/>
<evidence type="ECO:0000256" key="3">
    <source>
        <dbReference type="ARBA" id="ARBA00022989"/>
    </source>
</evidence>
<dbReference type="STRING" id="1184267.A11Q_1869"/>
<dbReference type="RefSeq" id="WP_015470575.1">
    <property type="nucleotide sequence ID" value="NC_020813.1"/>
</dbReference>
<gene>
    <name evidence="7" type="ORF">A11Q_1869</name>
</gene>
<keyword evidence="5" id="KW-0479">Metal-binding</keyword>
<keyword evidence="3 6" id="KW-1133">Transmembrane helix</keyword>
<keyword evidence="5" id="KW-0862">Zinc</keyword>
<dbReference type="KEGG" id="bex:A11Q_1869"/>
<evidence type="ECO:0000313" key="7">
    <source>
        <dbReference type="EMBL" id="AGH96085.1"/>
    </source>
</evidence>
<feature type="transmembrane region" description="Helical" evidence="6">
    <location>
        <begin position="160"/>
        <end position="179"/>
    </location>
</feature>
<accession>M4VC81</accession>
<sequence length="218" mass="23874">MSISSSEVLKPFLRGRFHEAAGFVSLGACLMLIAKCSDARTTLAAIVYSISLVLMFAISGLYHRIQWKPQARQIMRRLDHAAIFGLIAGTSTAVFMLALPPEKSVTPLLLIWGITLVGIVQVLFWIKAPKWLAALIYIAAGWMALPYIKDISRGVGVLGSWLLVIGGVIYTAGALIYAFKKPNPFPKVFGYHEIFHLCVVAAAVVHFIVVYQLIANMA</sequence>
<feature type="transmembrane region" description="Helical" evidence="6">
    <location>
        <begin position="191"/>
        <end position="214"/>
    </location>
</feature>
<feature type="binding site" evidence="5">
    <location>
        <position position="192"/>
    </location>
    <ligand>
        <name>Zn(2+)</name>
        <dbReference type="ChEBI" id="CHEBI:29105"/>
    </ligand>
</feature>
<dbReference type="PANTHER" id="PTHR20855:SF3">
    <property type="entry name" value="LD03007P"/>
    <property type="match status" value="1"/>
</dbReference>
<evidence type="ECO:0000256" key="2">
    <source>
        <dbReference type="ARBA" id="ARBA00022692"/>
    </source>
</evidence>
<keyword evidence="2 6" id="KW-0812">Transmembrane</keyword>
<evidence type="ECO:0000256" key="1">
    <source>
        <dbReference type="ARBA" id="ARBA00004141"/>
    </source>
</evidence>
<keyword evidence="8" id="KW-1185">Reference proteome</keyword>
<evidence type="ECO:0000313" key="8">
    <source>
        <dbReference type="Proteomes" id="UP000012040"/>
    </source>
</evidence>
<dbReference type="InterPro" id="IPR004254">
    <property type="entry name" value="AdipoR/HlyIII-related"/>
</dbReference>
<protein>
    <recommendedName>
        <fullName evidence="9">Hemolysin III</fullName>
    </recommendedName>
</protein>
<dbReference type="HOGENOM" id="CLU_051078_2_2_7"/>
<feature type="binding site" evidence="5">
    <location>
        <position position="196"/>
    </location>
    <ligand>
        <name>Zn(2+)</name>
        <dbReference type="ChEBI" id="CHEBI:29105"/>
    </ligand>
</feature>
<evidence type="ECO:0000256" key="4">
    <source>
        <dbReference type="ARBA" id="ARBA00023136"/>
    </source>
</evidence>
<feature type="transmembrane region" description="Helical" evidence="6">
    <location>
        <begin position="82"/>
        <end position="99"/>
    </location>
</feature>
<feature type="transmembrane region" description="Helical" evidence="6">
    <location>
        <begin position="131"/>
        <end position="148"/>
    </location>
</feature>
<organism evidence="7 8">
    <name type="scientific">Pseudobdellovibrio exovorus JSS</name>
    <dbReference type="NCBI Taxonomy" id="1184267"/>
    <lineage>
        <taxon>Bacteria</taxon>
        <taxon>Pseudomonadati</taxon>
        <taxon>Bdellovibrionota</taxon>
        <taxon>Bdellovibrionia</taxon>
        <taxon>Bdellovibrionales</taxon>
        <taxon>Pseudobdellovibrionaceae</taxon>
        <taxon>Pseudobdellovibrio</taxon>
    </lineage>
</organism>
<dbReference type="EMBL" id="CP003537">
    <property type="protein sequence ID" value="AGH96085.1"/>
    <property type="molecule type" value="Genomic_DNA"/>
</dbReference>
<keyword evidence="4 6" id="KW-0472">Membrane</keyword>
<proteinExistence type="predicted"/>
<evidence type="ECO:0000256" key="6">
    <source>
        <dbReference type="SAM" id="Phobius"/>
    </source>
</evidence>
<dbReference type="eggNOG" id="COG1272">
    <property type="taxonomic scope" value="Bacteria"/>
</dbReference>
<dbReference type="PATRIC" id="fig|1184267.3.peg.1892"/>
<feature type="binding site" evidence="5">
    <location>
        <position position="63"/>
    </location>
    <ligand>
        <name>Zn(2+)</name>
        <dbReference type="ChEBI" id="CHEBI:29105"/>
    </ligand>
</feature>
<dbReference type="Pfam" id="PF03006">
    <property type="entry name" value="HlyIII"/>
    <property type="match status" value="1"/>
</dbReference>
<evidence type="ECO:0000256" key="5">
    <source>
        <dbReference type="PIRSR" id="PIRSR604254-1"/>
    </source>
</evidence>
<comment type="subcellular location">
    <subcellularLocation>
        <location evidence="1">Membrane</location>
        <topology evidence="1">Multi-pass membrane protein</topology>
    </subcellularLocation>
</comment>
<dbReference type="Proteomes" id="UP000012040">
    <property type="component" value="Chromosome"/>
</dbReference>
<dbReference type="OrthoDB" id="5292759at2"/>
<feature type="transmembrane region" description="Helical" evidence="6">
    <location>
        <begin position="43"/>
        <end position="62"/>
    </location>
</feature>
<name>M4VC81_9BACT</name>
<feature type="transmembrane region" description="Helical" evidence="6">
    <location>
        <begin position="20"/>
        <end position="37"/>
    </location>
</feature>
<evidence type="ECO:0008006" key="9">
    <source>
        <dbReference type="Google" id="ProtNLM"/>
    </source>
</evidence>
<dbReference type="GO" id="GO:0016020">
    <property type="term" value="C:membrane"/>
    <property type="evidence" value="ECO:0007669"/>
    <property type="project" value="UniProtKB-SubCell"/>
</dbReference>